<evidence type="ECO:0000313" key="10">
    <source>
        <dbReference type="Proteomes" id="UP000078504"/>
    </source>
</evidence>
<evidence type="ECO:0000256" key="2">
    <source>
        <dbReference type="ARBA" id="ARBA00022490"/>
    </source>
</evidence>
<dbReference type="Pfam" id="PF01709">
    <property type="entry name" value="Transcrip_reg"/>
    <property type="match status" value="1"/>
</dbReference>
<dbReference type="HAMAP" id="MF_00693">
    <property type="entry name" value="Transcrip_reg_TACO1"/>
    <property type="match status" value="1"/>
</dbReference>
<feature type="domain" description="TACO1/YebC-like N-terminal" evidence="8">
    <location>
        <begin position="17"/>
        <end position="87"/>
    </location>
</feature>
<feature type="domain" description="TACO1/YebC-like second and third" evidence="7">
    <location>
        <begin position="94"/>
        <end position="248"/>
    </location>
</feature>
<dbReference type="Proteomes" id="UP000078504">
    <property type="component" value="Unassembled WGS sequence"/>
</dbReference>
<keyword evidence="2 6" id="KW-0963">Cytoplasm</keyword>
<comment type="subcellular location">
    <subcellularLocation>
        <location evidence="6">Cytoplasm</location>
    </subcellularLocation>
</comment>
<dbReference type="EMBL" id="LXEP01000004">
    <property type="protein sequence ID" value="OAT23571.1"/>
    <property type="molecule type" value="Genomic_DNA"/>
</dbReference>
<dbReference type="Gene3D" id="1.10.10.200">
    <property type="match status" value="1"/>
</dbReference>
<dbReference type="GO" id="GO:0006355">
    <property type="term" value="P:regulation of DNA-templated transcription"/>
    <property type="evidence" value="ECO:0007669"/>
    <property type="project" value="UniProtKB-UniRule"/>
</dbReference>
<dbReference type="InterPro" id="IPR002876">
    <property type="entry name" value="Transcrip_reg_TACO1-like"/>
</dbReference>
<dbReference type="PANTHER" id="PTHR12532">
    <property type="entry name" value="TRANSLATIONAL ACTIVATOR OF CYTOCHROME C OXIDASE 1"/>
    <property type="match status" value="1"/>
</dbReference>
<evidence type="ECO:0000256" key="4">
    <source>
        <dbReference type="ARBA" id="ARBA00023125"/>
    </source>
</evidence>
<dbReference type="AlphaFoldDB" id="A0A1B7I581"/>
<evidence type="ECO:0000256" key="6">
    <source>
        <dbReference type="HAMAP-Rule" id="MF_00693"/>
    </source>
</evidence>
<dbReference type="GO" id="GO:0003677">
    <property type="term" value="F:DNA binding"/>
    <property type="evidence" value="ECO:0007669"/>
    <property type="project" value="UniProtKB-UniRule"/>
</dbReference>
<dbReference type="GO" id="GO:0005829">
    <property type="term" value="C:cytosol"/>
    <property type="evidence" value="ECO:0007669"/>
    <property type="project" value="TreeGrafter"/>
</dbReference>
<accession>A0A1B7I581</accession>
<comment type="similarity">
    <text evidence="1 6">Belongs to the TACO1 family.</text>
</comment>
<evidence type="ECO:0000256" key="3">
    <source>
        <dbReference type="ARBA" id="ARBA00023015"/>
    </source>
</evidence>
<protein>
    <recommendedName>
        <fullName evidence="6">Probable transcriptional regulatory protein M977_00480</fullName>
    </recommendedName>
</protein>
<reference evidence="9 10" key="1">
    <citation type="submission" date="2016-04" db="EMBL/GenBank/DDBJ databases">
        <title>ATOL: Assembling a taxonomically balanced genome-scale reconstruction of the evolutionary history of the Enterobacteriaceae.</title>
        <authorList>
            <person name="Plunkett G.III."/>
            <person name="Neeno-Eckwall E.C."/>
            <person name="Glasner J.D."/>
            <person name="Perna N.T."/>
        </authorList>
    </citation>
    <scope>NUCLEOTIDE SEQUENCE [LARGE SCALE GENOMIC DNA]</scope>
    <source>
        <strain evidence="9 10">ATCC 51604</strain>
    </source>
</reference>
<dbReference type="FunFam" id="1.10.10.200:FF:000001">
    <property type="entry name" value="Probable transcriptional regulatory protein YebC"/>
    <property type="match status" value="1"/>
</dbReference>
<proteinExistence type="inferred from homology"/>
<dbReference type="InterPro" id="IPR048300">
    <property type="entry name" value="TACO1_YebC-like_2nd/3rd_dom"/>
</dbReference>
<evidence type="ECO:0000313" key="9">
    <source>
        <dbReference type="EMBL" id="OAT23571.1"/>
    </source>
</evidence>
<comment type="caution">
    <text evidence="9">The sequence shown here is derived from an EMBL/GenBank/DDBJ whole genome shotgun (WGS) entry which is preliminary data.</text>
</comment>
<dbReference type="NCBIfam" id="NF001030">
    <property type="entry name" value="PRK00110.1"/>
    <property type="match status" value="1"/>
</dbReference>
<dbReference type="FunFam" id="3.30.70.980:FF:000002">
    <property type="entry name" value="Probable transcriptional regulatory protein YebC"/>
    <property type="match status" value="1"/>
</dbReference>
<evidence type="ECO:0000259" key="7">
    <source>
        <dbReference type="Pfam" id="PF01709"/>
    </source>
</evidence>
<name>A0A1B7I581_9ENTR</name>
<dbReference type="InterPro" id="IPR049083">
    <property type="entry name" value="TACO1_YebC_N"/>
</dbReference>
<gene>
    <name evidence="9" type="ORF">M977_00480</name>
</gene>
<evidence type="ECO:0000256" key="1">
    <source>
        <dbReference type="ARBA" id="ARBA00008724"/>
    </source>
</evidence>
<keyword evidence="3 6" id="KW-0805">Transcription regulation</keyword>
<dbReference type="SUPFAM" id="SSF75625">
    <property type="entry name" value="YebC-like"/>
    <property type="match status" value="1"/>
</dbReference>
<evidence type="ECO:0000256" key="5">
    <source>
        <dbReference type="ARBA" id="ARBA00023163"/>
    </source>
</evidence>
<dbReference type="PATRIC" id="fig|1354253.4.peg.493"/>
<dbReference type="InterPro" id="IPR017856">
    <property type="entry name" value="Integrase-like_N"/>
</dbReference>
<dbReference type="Gene3D" id="3.30.70.980">
    <property type="match status" value="2"/>
</dbReference>
<dbReference type="NCBIfam" id="TIGR01033">
    <property type="entry name" value="YebC/PmpR family DNA-binding transcriptional regulator"/>
    <property type="match status" value="1"/>
</dbReference>
<evidence type="ECO:0000259" key="8">
    <source>
        <dbReference type="Pfam" id="PF20772"/>
    </source>
</evidence>
<dbReference type="PANTHER" id="PTHR12532:SF6">
    <property type="entry name" value="TRANSCRIPTIONAL REGULATORY PROTEIN YEBC-RELATED"/>
    <property type="match status" value="1"/>
</dbReference>
<dbReference type="Pfam" id="PF20772">
    <property type="entry name" value="TACO1_YebC_N"/>
    <property type="match status" value="1"/>
</dbReference>
<dbReference type="InterPro" id="IPR029072">
    <property type="entry name" value="YebC-like"/>
</dbReference>
<organism evidence="9 10">
    <name type="scientific">Buttiauxella gaviniae ATCC 51604</name>
    <dbReference type="NCBI Taxonomy" id="1354253"/>
    <lineage>
        <taxon>Bacteria</taxon>
        <taxon>Pseudomonadati</taxon>
        <taxon>Pseudomonadota</taxon>
        <taxon>Gammaproteobacteria</taxon>
        <taxon>Enterobacterales</taxon>
        <taxon>Enterobacteriaceae</taxon>
        <taxon>Buttiauxella</taxon>
    </lineage>
</organism>
<keyword evidence="4 6" id="KW-0238">DNA-binding</keyword>
<sequence>MLPQGSHFGDIFMAGHSKWANTKHRKAAQDSKRGKIFTKIIRELVTAARLGGGDPGSNPRLRAAIDKALSNNMTRDTLNRAIARGVGGDEDANMETIIYEGYGPGGSAVMVECLSDNRNRTVAEVRHAFNKCGGNLGTDGSVAYLFTKKGVISYAPGKDEDTLMEAALEAGAEDVVAYDDGAIDVFTAWEEMGAVRDALEAAGLKADEAEVSMIPSTKADMDAETAPKLMRLIDMLEDCDDVQEVYHNGEISDEVAATL</sequence>
<keyword evidence="5 6" id="KW-0804">Transcription</keyword>
<dbReference type="NCBIfam" id="NF009044">
    <property type="entry name" value="PRK12378.1"/>
    <property type="match status" value="1"/>
</dbReference>
<dbReference type="InterPro" id="IPR026564">
    <property type="entry name" value="Transcrip_reg_TACO1-like_dom3"/>
</dbReference>